<dbReference type="InterPro" id="IPR002675">
    <property type="entry name" value="Ribosomal_eL38"/>
</dbReference>
<dbReference type="VEuPathDB" id="FungiDB:HMPREF1120_00104"/>
<dbReference type="FunCoup" id="H6BLI8">
    <property type="interactions" value="851"/>
</dbReference>
<keyword evidence="7" id="KW-1185">Reference proteome</keyword>
<dbReference type="GO" id="GO:0003735">
    <property type="term" value="F:structural constituent of ribosome"/>
    <property type="evidence" value="ECO:0007669"/>
    <property type="project" value="InterPro"/>
</dbReference>
<evidence type="ECO:0000256" key="3">
    <source>
        <dbReference type="ARBA" id="ARBA00023274"/>
    </source>
</evidence>
<reference evidence="6" key="1">
    <citation type="submission" date="2011-07" db="EMBL/GenBank/DDBJ databases">
        <title>The Genome Sequence of Exophiala (Wangiella) dermatitidis NIH/UT8656.</title>
        <authorList>
            <consortium name="The Broad Institute Genome Sequencing Platform"/>
            <person name="Cuomo C."/>
            <person name="Wang Z."/>
            <person name="Hunicke-Smith S."/>
            <person name="Szanislo P.J."/>
            <person name="Earl A."/>
            <person name="Young S.K."/>
            <person name="Zeng Q."/>
            <person name="Gargeya S."/>
            <person name="Fitzgerald M."/>
            <person name="Haas B."/>
            <person name="Abouelleil A."/>
            <person name="Alvarado L."/>
            <person name="Arachchi H.M."/>
            <person name="Berlin A."/>
            <person name="Brown A."/>
            <person name="Chapman S.B."/>
            <person name="Chen Z."/>
            <person name="Dunbar C."/>
            <person name="Freedman E."/>
            <person name="Gearin G."/>
            <person name="Gellesch M."/>
            <person name="Goldberg J."/>
            <person name="Griggs A."/>
            <person name="Gujja S."/>
            <person name="Heiman D."/>
            <person name="Howarth C."/>
            <person name="Larson L."/>
            <person name="Lui A."/>
            <person name="MacDonald P.J.P."/>
            <person name="Montmayeur A."/>
            <person name="Murphy C."/>
            <person name="Neiman D."/>
            <person name="Pearson M."/>
            <person name="Priest M."/>
            <person name="Roberts A."/>
            <person name="Saif S."/>
            <person name="Shea T."/>
            <person name="Shenoy N."/>
            <person name="Sisk P."/>
            <person name="Stolte C."/>
            <person name="Sykes S."/>
            <person name="Wortman J."/>
            <person name="Nusbaum C."/>
            <person name="Birren B."/>
        </authorList>
    </citation>
    <scope>NUCLEOTIDE SEQUENCE</scope>
    <source>
        <strain evidence="6">NIH/UT8656</strain>
    </source>
</reference>
<dbReference type="HOGENOM" id="CLU_1839853_0_0_1"/>
<feature type="region of interest" description="Disordered" evidence="5">
    <location>
        <begin position="99"/>
        <end position="124"/>
    </location>
</feature>
<dbReference type="OrthoDB" id="10250488at2759"/>
<accession>H6BLI8</accession>
<dbReference type="GeneID" id="20304743"/>
<evidence type="ECO:0000256" key="2">
    <source>
        <dbReference type="ARBA" id="ARBA00022980"/>
    </source>
</evidence>
<evidence type="ECO:0000256" key="1">
    <source>
        <dbReference type="ARBA" id="ARBA00007803"/>
    </source>
</evidence>
<dbReference type="Gene3D" id="3.30.720.90">
    <property type="match status" value="1"/>
</dbReference>
<evidence type="ECO:0000256" key="4">
    <source>
        <dbReference type="RuleBase" id="RU003445"/>
    </source>
</evidence>
<keyword evidence="3 4" id="KW-0687">Ribonucleoprotein</keyword>
<gene>
    <name evidence="6" type="ORF">HMPREF1120_00104</name>
</gene>
<dbReference type="RefSeq" id="XP_009152342.1">
    <property type="nucleotide sequence ID" value="XM_009154094.1"/>
</dbReference>
<dbReference type="eggNOG" id="KOG3499">
    <property type="taxonomic scope" value="Eukaryota"/>
</dbReference>
<dbReference type="Pfam" id="PF01781">
    <property type="entry name" value="Ribosomal_L38e"/>
    <property type="match status" value="1"/>
</dbReference>
<dbReference type="GO" id="GO:0022625">
    <property type="term" value="C:cytosolic large ribosomal subunit"/>
    <property type="evidence" value="ECO:0007669"/>
    <property type="project" value="TreeGrafter"/>
</dbReference>
<evidence type="ECO:0000313" key="6">
    <source>
        <dbReference type="EMBL" id="EHY51881.1"/>
    </source>
</evidence>
<name>H6BLI8_EXODN</name>
<sequence>MNWRSDIRISQPRNLNYDLGKRNNHASPSYLDLPIRSDHITDKMPAQVTDIKQFLEIARRKDAKGARLKKSEKSKDIKMKIRCKRYVYTLILKDSDKADKIKQSLPPTMPFQEISKKTKKPKKA</sequence>
<dbReference type="InParanoid" id="H6BLI8"/>
<organism evidence="6 7">
    <name type="scientific">Exophiala dermatitidis (strain ATCC 34100 / CBS 525.76 / NIH/UT8656)</name>
    <name type="common">Black yeast</name>
    <name type="synonym">Wangiella dermatitidis</name>
    <dbReference type="NCBI Taxonomy" id="858893"/>
    <lineage>
        <taxon>Eukaryota</taxon>
        <taxon>Fungi</taxon>
        <taxon>Dikarya</taxon>
        <taxon>Ascomycota</taxon>
        <taxon>Pezizomycotina</taxon>
        <taxon>Eurotiomycetes</taxon>
        <taxon>Chaetothyriomycetidae</taxon>
        <taxon>Chaetothyriales</taxon>
        <taxon>Herpotrichiellaceae</taxon>
        <taxon>Exophiala</taxon>
    </lineage>
</organism>
<dbReference type="Proteomes" id="UP000007304">
    <property type="component" value="Unassembled WGS sequence"/>
</dbReference>
<protein>
    <submittedName>
        <fullName evidence="6">50S ribosomal protein L38e</fullName>
    </submittedName>
</protein>
<dbReference type="OMA" id="PSPYRIN"/>
<evidence type="ECO:0000256" key="5">
    <source>
        <dbReference type="SAM" id="MobiDB-lite"/>
    </source>
</evidence>
<dbReference type="AlphaFoldDB" id="H6BLI8"/>
<keyword evidence="2 4" id="KW-0689">Ribosomal protein</keyword>
<dbReference type="PANTHER" id="PTHR10965">
    <property type="entry name" value="60S RIBOSOMAL PROTEIN L38"/>
    <property type="match status" value="1"/>
</dbReference>
<dbReference type="STRING" id="858893.H6BLI8"/>
<dbReference type="EMBL" id="JH226130">
    <property type="protein sequence ID" value="EHY51881.1"/>
    <property type="molecule type" value="Genomic_DNA"/>
</dbReference>
<dbReference type="InterPro" id="IPR038464">
    <property type="entry name" value="Ribosomal_eL38_sf"/>
</dbReference>
<dbReference type="GO" id="GO:0006412">
    <property type="term" value="P:translation"/>
    <property type="evidence" value="ECO:0007669"/>
    <property type="project" value="InterPro"/>
</dbReference>
<dbReference type="FunFam" id="3.30.720.90:FF:000001">
    <property type="entry name" value="60S ribosomal protein L38"/>
    <property type="match status" value="1"/>
</dbReference>
<proteinExistence type="inferred from homology"/>
<dbReference type="GO" id="GO:0022618">
    <property type="term" value="P:protein-RNA complex assembly"/>
    <property type="evidence" value="ECO:0007669"/>
    <property type="project" value="TreeGrafter"/>
</dbReference>
<dbReference type="PANTHER" id="PTHR10965:SF0">
    <property type="entry name" value="LARGE RIBOSOMAL SUBUNIT PROTEIN EL38"/>
    <property type="match status" value="1"/>
</dbReference>
<comment type="similarity">
    <text evidence="1 4">Belongs to the eukaryotic ribosomal protein eL38 family.</text>
</comment>
<evidence type="ECO:0000313" key="7">
    <source>
        <dbReference type="Proteomes" id="UP000007304"/>
    </source>
</evidence>